<dbReference type="GO" id="GO:0003796">
    <property type="term" value="F:lysozyme activity"/>
    <property type="evidence" value="ECO:0007669"/>
    <property type="project" value="UniProtKB-EC"/>
</dbReference>
<dbReference type="PANTHER" id="PTHR37406:SF1">
    <property type="entry name" value="T4-TYPE LYSOZYME 1-RELATED"/>
    <property type="match status" value="1"/>
</dbReference>
<keyword evidence="2 3" id="KW-0081">Bacteriolytic enzyme</keyword>
<comment type="similarity">
    <text evidence="3">Belongs to the glycosyl hydrolase 24 family.</text>
</comment>
<dbReference type="RefSeq" id="WP_039333135.1">
    <property type="nucleotide sequence ID" value="NZ_JTJJ01000061.1"/>
</dbReference>
<gene>
    <name evidence="4" type="ORF">QU24_16375</name>
</gene>
<keyword evidence="3" id="KW-0326">Glycosidase</keyword>
<evidence type="ECO:0000256" key="1">
    <source>
        <dbReference type="ARBA" id="ARBA00022529"/>
    </source>
</evidence>
<name>A0A0B1R2X6_9GAMM</name>
<dbReference type="Proteomes" id="UP000030853">
    <property type="component" value="Unassembled WGS sequence"/>
</dbReference>
<dbReference type="InterPro" id="IPR052619">
    <property type="entry name" value="Phage_lysozyme-like"/>
</dbReference>
<sequence length="155" mass="17237">MSQIIAILNFEEGYREAPYLDTQGFPTVAGGIRIGPKGASLSNYIFQVPRRVGDVWKQCIVENKVQEMNQRVLVQQAISKCSDARCDVLISMAYQLGVDGLALFRGMLTSITQGDFNGAANAMLDSLWARQTPGRARRHAEMMRSGTYDIYRGLL</sequence>
<dbReference type="InterPro" id="IPR001165">
    <property type="entry name" value="T4-type_lysozyme"/>
</dbReference>
<reference evidence="4 5" key="1">
    <citation type="submission" date="2014-11" db="EMBL/GenBank/DDBJ databases">
        <title>Genome sequencing of Pantoea rodasii ND03.</title>
        <authorList>
            <person name="Muhamad Yunos N.Y."/>
            <person name="Chan K.-G."/>
        </authorList>
    </citation>
    <scope>NUCLEOTIDE SEQUENCE [LARGE SCALE GENOMIC DNA]</scope>
    <source>
        <strain evidence="4 5">ND03</strain>
    </source>
</reference>
<comment type="caution">
    <text evidence="4">The sequence shown here is derived from an EMBL/GenBank/DDBJ whole genome shotgun (WGS) entry which is preliminary data.</text>
</comment>
<evidence type="ECO:0000256" key="3">
    <source>
        <dbReference type="RuleBase" id="RU003788"/>
    </source>
</evidence>
<dbReference type="SUPFAM" id="SSF53955">
    <property type="entry name" value="Lysozyme-like"/>
    <property type="match status" value="1"/>
</dbReference>
<dbReference type="Gene3D" id="1.10.530.40">
    <property type="match status" value="1"/>
</dbReference>
<evidence type="ECO:0000313" key="4">
    <source>
        <dbReference type="EMBL" id="KHJ66979.1"/>
    </source>
</evidence>
<dbReference type="EMBL" id="JTJJ01000061">
    <property type="protein sequence ID" value="KHJ66979.1"/>
    <property type="molecule type" value="Genomic_DNA"/>
</dbReference>
<dbReference type="CDD" id="cd00735">
    <property type="entry name" value="T4-like_lys"/>
    <property type="match status" value="1"/>
</dbReference>
<evidence type="ECO:0000313" key="5">
    <source>
        <dbReference type="Proteomes" id="UP000030853"/>
    </source>
</evidence>
<organism evidence="4 5">
    <name type="scientific">Pantoea rodasii</name>
    <dbReference type="NCBI Taxonomy" id="1076549"/>
    <lineage>
        <taxon>Bacteria</taxon>
        <taxon>Pseudomonadati</taxon>
        <taxon>Pseudomonadota</taxon>
        <taxon>Gammaproteobacteria</taxon>
        <taxon>Enterobacterales</taxon>
        <taxon>Erwiniaceae</taxon>
        <taxon>Pantoea</taxon>
    </lineage>
</organism>
<dbReference type="InterPro" id="IPR023346">
    <property type="entry name" value="Lysozyme-like_dom_sf"/>
</dbReference>
<protein>
    <recommendedName>
        <fullName evidence="3">Lysozyme</fullName>
        <ecNumber evidence="3">3.2.1.17</ecNumber>
    </recommendedName>
</protein>
<keyword evidence="3" id="KW-0378">Hydrolase</keyword>
<dbReference type="GO" id="GO:0016998">
    <property type="term" value="P:cell wall macromolecule catabolic process"/>
    <property type="evidence" value="ECO:0007669"/>
    <property type="project" value="InterPro"/>
</dbReference>
<accession>A0A0B1R2X6</accession>
<dbReference type="AlphaFoldDB" id="A0A0B1R2X6"/>
<dbReference type="GO" id="GO:0009253">
    <property type="term" value="P:peptidoglycan catabolic process"/>
    <property type="evidence" value="ECO:0007669"/>
    <property type="project" value="InterPro"/>
</dbReference>
<proteinExistence type="inferred from homology"/>
<dbReference type="InterPro" id="IPR023347">
    <property type="entry name" value="Lysozyme_dom_sf"/>
</dbReference>
<dbReference type="InterPro" id="IPR002196">
    <property type="entry name" value="Glyco_hydro_24"/>
</dbReference>
<keyword evidence="1 3" id="KW-0929">Antimicrobial</keyword>
<evidence type="ECO:0000256" key="2">
    <source>
        <dbReference type="ARBA" id="ARBA00022638"/>
    </source>
</evidence>
<dbReference type="Pfam" id="PF00959">
    <property type="entry name" value="Phage_lysozyme"/>
    <property type="match status" value="1"/>
</dbReference>
<dbReference type="GO" id="GO:0031640">
    <property type="term" value="P:killing of cells of another organism"/>
    <property type="evidence" value="ECO:0007669"/>
    <property type="project" value="UniProtKB-KW"/>
</dbReference>
<comment type="catalytic activity">
    <reaction evidence="3">
        <text>Hydrolysis of (1-&gt;4)-beta-linkages between N-acetylmuramic acid and N-acetyl-D-glucosamine residues in a peptidoglycan and between N-acetyl-D-glucosamine residues in chitodextrins.</text>
        <dbReference type="EC" id="3.2.1.17"/>
    </reaction>
</comment>
<dbReference type="PANTHER" id="PTHR37406">
    <property type="entry name" value="T4-TYPE LYSOZYME 1-RELATED"/>
    <property type="match status" value="1"/>
</dbReference>
<dbReference type="PRINTS" id="PR00684">
    <property type="entry name" value="T4LYSOZYME"/>
</dbReference>
<dbReference type="GO" id="GO:0042742">
    <property type="term" value="P:defense response to bacterium"/>
    <property type="evidence" value="ECO:0007669"/>
    <property type="project" value="UniProtKB-KW"/>
</dbReference>
<dbReference type="EC" id="3.2.1.17" evidence="3"/>